<protein>
    <submittedName>
        <fullName evidence="1">Uncharacterized protein</fullName>
    </submittedName>
</protein>
<comment type="caution">
    <text evidence="1">The sequence shown here is derived from an EMBL/GenBank/DDBJ whole genome shotgun (WGS) entry which is preliminary data.</text>
</comment>
<proteinExistence type="predicted"/>
<name>A0ABV6R9P3_9MICO</name>
<sequence>MRLLDGTSAGTWLLARAGDWARVDGAAGTGFEAYARVLHPVRAERGDHEEARWTWAEVARRNRRTMHPLVQWRRLTEDETLLEFEDGWRIDQLEEGRLPLDVLAAIGEHLAAATRTPQELIAAIWVGHGELHGSARPYVQASTGWPPRVPGQRAWAHIRAAAMTREERETGAERKRLRRRLRRGPWFAWPGREMLLFATSSAELMGHAAHLEGITPQMLWPQGREWVLASEIDWDSTIVAGPRALVDAVLADPRLEAVEVPPDADLTWEGDTVNPPR</sequence>
<organism evidence="1 2">
    <name type="scientific">Brachybacterium hainanense</name>
    <dbReference type="NCBI Taxonomy" id="1541174"/>
    <lineage>
        <taxon>Bacteria</taxon>
        <taxon>Bacillati</taxon>
        <taxon>Actinomycetota</taxon>
        <taxon>Actinomycetes</taxon>
        <taxon>Micrococcales</taxon>
        <taxon>Dermabacteraceae</taxon>
        <taxon>Brachybacterium</taxon>
    </lineage>
</organism>
<gene>
    <name evidence="1" type="ORF">ACFFF6_06995</name>
</gene>
<dbReference type="Proteomes" id="UP001589793">
    <property type="component" value="Unassembled WGS sequence"/>
</dbReference>
<dbReference type="EMBL" id="JBHLSV010000006">
    <property type="protein sequence ID" value="MFC0673697.1"/>
    <property type="molecule type" value="Genomic_DNA"/>
</dbReference>
<evidence type="ECO:0000313" key="1">
    <source>
        <dbReference type="EMBL" id="MFC0673697.1"/>
    </source>
</evidence>
<accession>A0ABV6R9P3</accession>
<keyword evidence="2" id="KW-1185">Reference proteome</keyword>
<reference evidence="1 2" key="1">
    <citation type="submission" date="2024-09" db="EMBL/GenBank/DDBJ databases">
        <authorList>
            <person name="Sun Q."/>
            <person name="Mori K."/>
        </authorList>
    </citation>
    <scope>NUCLEOTIDE SEQUENCE [LARGE SCALE GENOMIC DNA]</scope>
    <source>
        <strain evidence="1 2">CICC 10874</strain>
    </source>
</reference>
<evidence type="ECO:0000313" key="2">
    <source>
        <dbReference type="Proteomes" id="UP001589793"/>
    </source>
</evidence>
<dbReference type="RefSeq" id="WP_376979467.1">
    <property type="nucleotide sequence ID" value="NZ_JBHLSV010000006.1"/>
</dbReference>